<feature type="transmembrane region" description="Helical" evidence="6">
    <location>
        <begin position="150"/>
        <end position="167"/>
    </location>
</feature>
<feature type="transmembrane region" description="Helical" evidence="6">
    <location>
        <begin position="269"/>
        <end position="286"/>
    </location>
</feature>
<gene>
    <name evidence="8" type="ORF">SAMN05877831_11751</name>
</gene>
<feature type="transmembrane region" description="Helical" evidence="6">
    <location>
        <begin position="179"/>
        <end position="202"/>
    </location>
</feature>
<keyword evidence="5 6" id="KW-0472">Membrane</keyword>
<feature type="transmembrane region" description="Helical" evidence="6">
    <location>
        <begin position="31"/>
        <end position="54"/>
    </location>
</feature>
<comment type="subcellular location">
    <subcellularLocation>
        <location evidence="1">Membrane</location>
        <topology evidence="1">Multi-pass membrane protein</topology>
    </subcellularLocation>
</comment>
<dbReference type="OrthoDB" id="7165334at2"/>
<keyword evidence="9" id="KW-1185">Reference proteome</keyword>
<dbReference type="Pfam" id="PF00892">
    <property type="entry name" value="EamA"/>
    <property type="match status" value="1"/>
</dbReference>
<dbReference type="SUPFAM" id="SSF103481">
    <property type="entry name" value="Multidrug resistance efflux transporter EmrE"/>
    <property type="match status" value="2"/>
</dbReference>
<organism evidence="8 9">
    <name type="scientific">Rhodobacter maris</name>
    <dbReference type="NCBI Taxonomy" id="446682"/>
    <lineage>
        <taxon>Bacteria</taxon>
        <taxon>Pseudomonadati</taxon>
        <taxon>Pseudomonadota</taxon>
        <taxon>Alphaproteobacteria</taxon>
        <taxon>Rhodobacterales</taxon>
        <taxon>Rhodobacter group</taxon>
        <taxon>Rhodobacter</taxon>
    </lineage>
</organism>
<evidence type="ECO:0000256" key="6">
    <source>
        <dbReference type="SAM" id="Phobius"/>
    </source>
</evidence>
<dbReference type="PANTHER" id="PTHR22911">
    <property type="entry name" value="ACYL-MALONYL CONDENSING ENZYME-RELATED"/>
    <property type="match status" value="1"/>
</dbReference>
<protein>
    <submittedName>
        <fullName evidence="8">S-adenosylmethionine uptake transporter</fullName>
    </submittedName>
</protein>
<accession>A0A285TFL0</accession>
<sequence>MNDNTRGILFMVLAMAVLIGSDMVVKRLAEGMPLFEVICLRHIVMTLCLGAMAWRERSFVRKLGGGARALVALRTLGEVGIVMFYMLALTMMPMGTATALFQLQPLAVTLAAAVFLSQPIGPRRIAVIAVGFSGVLLIVPPGALGPGQGALGPGAFFVLLAVVCVCLRDISTRALGPGVPAPVLAFLASAALLLVSFIAMQIRGGWVPVSPSELGGIGLGAALLMAGYLAMVHAMRTGDIAVIAPFRYVSLVFGLLGGFVLFGEVPRPAMLLGGAIIVASGMYTFLRERQLRRAEHHRR</sequence>
<keyword evidence="3 6" id="KW-0812">Transmembrane</keyword>
<evidence type="ECO:0000313" key="8">
    <source>
        <dbReference type="EMBL" id="SOC19028.1"/>
    </source>
</evidence>
<feature type="transmembrane region" description="Helical" evidence="6">
    <location>
        <begin position="246"/>
        <end position="263"/>
    </location>
</feature>
<feature type="transmembrane region" description="Helical" evidence="6">
    <location>
        <begin position="94"/>
        <end position="116"/>
    </location>
</feature>
<dbReference type="RefSeq" id="WP_097071265.1">
    <property type="nucleotide sequence ID" value="NZ_OBMT01000017.1"/>
</dbReference>
<dbReference type="EMBL" id="OBMT01000017">
    <property type="protein sequence ID" value="SOC19028.1"/>
    <property type="molecule type" value="Genomic_DNA"/>
</dbReference>
<dbReference type="InterPro" id="IPR037185">
    <property type="entry name" value="EmrE-like"/>
</dbReference>
<feature type="transmembrane region" description="Helical" evidence="6">
    <location>
        <begin position="66"/>
        <end position="88"/>
    </location>
</feature>
<keyword evidence="4 6" id="KW-1133">Transmembrane helix</keyword>
<comment type="similarity">
    <text evidence="2">Belongs to the drug/metabolite transporter (DMT) superfamily. 10 TMS drug/metabolite exporter (DME) (TC 2.A.7.3) family.</text>
</comment>
<evidence type="ECO:0000256" key="4">
    <source>
        <dbReference type="ARBA" id="ARBA00022989"/>
    </source>
</evidence>
<dbReference type="Gene3D" id="1.10.3730.20">
    <property type="match status" value="1"/>
</dbReference>
<feature type="transmembrane region" description="Helical" evidence="6">
    <location>
        <begin position="7"/>
        <end position="25"/>
    </location>
</feature>
<evidence type="ECO:0000256" key="3">
    <source>
        <dbReference type="ARBA" id="ARBA00022692"/>
    </source>
</evidence>
<evidence type="ECO:0000313" key="9">
    <source>
        <dbReference type="Proteomes" id="UP000219111"/>
    </source>
</evidence>
<evidence type="ECO:0000256" key="2">
    <source>
        <dbReference type="ARBA" id="ARBA00009853"/>
    </source>
</evidence>
<feature type="domain" description="EamA" evidence="7">
    <location>
        <begin position="6"/>
        <end position="139"/>
    </location>
</feature>
<evidence type="ECO:0000256" key="5">
    <source>
        <dbReference type="ARBA" id="ARBA00023136"/>
    </source>
</evidence>
<feature type="transmembrane region" description="Helical" evidence="6">
    <location>
        <begin position="125"/>
        <end position="144"/>
    </location>
</feature>
<feature type="transmembrane region" description="Helical" evidence="6">
    <location>
        <begin position="214"/>
        <end position="234"/>
    </location>
</feature>
<name>A0A285TFL0_9RHOB</name>
<proteinExistence type="inferred from homology"/>
<evidence type="ECO:0000259" key="7">
    <source>
        <dbReference type="Pfam" id="PF00892"/>
    </source>
</evidence>
<dbReference type="PANTHER" id="PTHR22911:SF6">
    <property type="entry name" value="SOLUTE CARRIER FAMILY 35 MEMBER G1"/>
    <property type="match status" value="1"/>
</dbReference>
<dbReference type="AlphaFoldDB" id="A0A285TFL0"/>
<reference evidence="9" key="1">
    <citation type="submission" date="2017-08" db="EMBL/GenBank/DDBJ databases">
        <authorList>
            <person name="Varghese N."/>
            <person name="Submissions S."/>
        </authorList>
    </citation>
    <scope>NUCLEOTIDE SEQUENCE [LARGE SCALE GENOMIC DNA]</scope>
    <source>
        <strain evidence="9">JA276</strain>
    </source>
</reference>
<dbReference type="Proteomes" id="UP000219111">
    <property type="component" value="Unassembled WGS sequence"/>
</dbReference>
<evidence type="ECO:0000256" key="1">
    <source>
        <dbReference type="ARBA" id="ARBA00004141"/>
    </source>
</evidence>
<dbReference type="GO" id="GO:0016020">
    <property type="term" value="C:membrane"/>
    <property type="evidence" value="ECO:0007669"/>
    <property type="project" value="UniProtKB-SubCell"/>
</dbReference>
<dbReference type="InterPro" id="IPR000620">
    <property type="entry name" value="EamA_dom"/>
</dbReference>